<feature type="compositionally biased region" description="Low complexity" evidence="1">
    <location>
        <begin position="108"/>
        <end position="121"/>
    </location>
</feature>
<dbReference type="OrthoDB" id="10390159at2759"/>
<organism evidence="2 3">
    <name type="scientific">Ectocarpus siliculosus</name>
    <name type="common">Brown alga</name>
    <name type="synonym">Conferva siliculosa</name>
    <dbReference type="NCBI Taxonomy" id="2880"/>
    <lineage>
        <taxon>Eukaryota</taxon>
        <taxon>Sar</taxon>
        <taxon>Stramenopiles</taxon>
        <taxon>Ochrophyta</taxon>
        <taxon>PX clade</taxon>
        <taxon>Phaeophyceae</taxon>
        <taxon>Ectocarpales</taxon>
        <taxon>Ectocarpaceae</taxon>
        <taxon>Ectocarpus</taxon>
    </lineage>
</organism>
<evidence type="ECO:0000313" key="2">
    <source>
        <dbReference type="EMBL" id="CBJ26688.1"/>
    </source>
</evidence>
<feature type="region of interest" description="Disordered" evidence="1">
    <location>
        <begin position="87"/>
        <end position="138"/>
    </location>
</feature>
<protein>
    <submittedName>
        <fullName evidence="2">Uncharacterized protein</fullName>
    </submittedName>
</protein>
<accession>D7G0U4</accession>
<reference evidence="2 3" key="1">
    <citation type="journal article" date="2010" name="Nature">
        <title>The Ectocarpus genome and the independent evolution of multicellularity in brown algae.</title>
        <authorList>
            <person name="Cock J.M."/>
            <person name="Sterck L."/>
            <person name="Rouze P."/>
            <person name="Scornet D."/>
            <person name="Allen A.E."/>
            <person name="Amoutzias G."/>
            <person name="Anthouard V."/>
            <person name="Artiguenave F."/>
            <person name="Aury J.M."/>
            <person name="Badger J.H."/>
            <person name="Beszteri B."/>
            <person name="Billiau K."/>
            <person name="Bonnet E."/>
            <person name="Bothwell J.H."/>
            <person name="Bowler C."/>
            <person name="Boyen C."/>
            <person name="Brownlee C."/>
            <person name="Carrano C.J."/>
            <person name="Charrier B."/>
            <person name="Cho G.Y."/>
            <person name="Coelho S.M."/>
            <person name="Collen J."/>
            <person name="Corre E."/>
            <person name="Da Silva C."/>
            <person name="Delage L."/>
            <person name="Delaroque N."/>
            <person name="Dittami S.M."/>
            <person name="Doulbeau S."/>
            <person name="Elias M."/>
            <person name="Farnham G."/>
            <person name="Gachon C.M."/>
            <person name="Gschloessl B."/>
            <person name="Heesch S."/>
            <person name="Jabbari K."/>
            <person name="Jubin C."/>
            <person name="Kawai H."/>
            <person name="Kimura K."/>
            <person name="Kloareg B."/>
            <person name="Kupper F.C."/>
            <person name="Lang D."/>
            <person name="Le Bail A."/>
            <person name="Leblanc C."/>
            <person name="Lerouge P."/>
            <person name="Lohr M."/>
            <person name="Lopez P.J."/>
            <person name="Martens C."/>
            <person name="Maumus F."/>
            <person name="Michel G."/>
            <person name="Miranda-Saavedra D."/>
            <person name="Morales J."/>
            <person name="Moreau H."/>
            <person name="Motomura T."/>
            <person name="Nagasato C."/>
            <person name="Napoli C.A."/>
            <person name="Nelson D.R."/>
            <person name="Nyvall-Collen P."/>
            <person name="Peters A.F."/>
            <person name="Pommier C."/>
            <person name="Potin P."/>
            <person name="Poulain J."/>
            <person name="Quesneville H."/>
            <person name="Read B."/>
            <person name="Rensing S.A."/>
            <person name="Ritter A."/>
            <person name="Rousvoal S."/>
            <person name="Samanta M."/>
            <person name="Samson G."/>
            <person name="Schroeder D.C."/>
            <person name="Segurens B."/>
            <person name="Strittmatter M."/>
            <person name="Tonon T."/>
            <person name="Tregear J.W."/>
            <person name="Valentin K."/>
            <person name="von Dassow P."/>
            <person name="Yamagishi T."/>
            <person name="Van de Peer Y."/>
            <person name="Wincker P."/>
        </authorList>
    </citation>
    <scope>NUCLEOTIDE SEQUENCE [LARGE SCALE GENOMIC DNA]</scope>
    <source>
        <strain evidence="3">Ec32 / CCAP1310/4</strain>
    </source>
</reference>
<evidence type="ECO:0000313" key="3">
    <source>
        <dbReference type="Proteomes" id="UP000002630"/>
    </source>
</evidence>
<gene>
    <name evidence="2" type="ORF">Esi_0042_0004</name>
</gene>
<name>D7G0U4_ECTSI</name>
<evidence type="ECO:0000256" key="1">
    <source>
        <dbReference type="SAM" id="MobiDB-lite"/>
    </source>
</evidence>
<dbReference type="AlphaFoldDB" id="D7G0U4"/>
<proteinExistence type="predicted"/>
<keyword evidence="3" id="KW-1185">Reference proteome</keyword>
<dbReference type="Proteomes" id="UP000002630">
    <property type="component" value="Unassembled WGS sequence"/>
</dbReference>
<dbReference type="InParanoid" id="D7G0U4"/>
<dbReference type="EMBL" id="FN649760">
    <property type="protein sequence ID" value="CBJ26688.1"/>
    <property type="molecule type" value="Genomic_DNA"/>
</dbReference>
<sequence length="505" mass="55160">MRCILESIYSNRHYCDTPTRFTKTHIISEEVCAPRQEAESRETCCTRIICVCGIWWRARQLVDKQGYFPSSRDPRVMFAQPRQSAAPPLAPVAAGNNEACPAPPSRSPPSSSALADSGGSSRRCRRTSNGRRSSSSSSISPFFLVGTTLASVLAACGVLVMHRAGVDAQPEKYMSGARWKNFLSSGVSGDTWFTRWNSMAQPRIDKVAALAEAERNGGDASSSGGGGTQQPFRVAMVGDSTMMQQHGVICAFLAERAGSLFDAAGHQDECCIDTLPREPAEEGGDANDHGTPALDLGNHTANGGGRGVCFRHSFQKFLEPPQWASLGSPDAVYFGRGLHLLPMDNMEGERAQAWLTYERDLENAVETYRAAGGAGFRLVFTTSHTIQDSVYQGLFREMVDAYRDGDMGVISKCEGQVRRGYGVDAYCRLGLMDRNGSEVLNRRSRPVMSRLGVPFVEGDLIVKDQEWATPKSDGRHYHMLVPVEVWEFLGVLISPYVGEPTTAHP</sequence>